<evidence type="ECO:0000256" key="1">
    <source>
        <dbReference type="SAM" id="Phobius"/>
    </source>
</evidence>
<protein>
    <submittedName>
        <fullName evidence="2">Uncharacterized protein</fullName>
    </submittedName>
</protein>
<dbReference type="AlphaFoldDB" id="A0A4Z1FMA4"/>
<keyword evidence="3" id="KW-1185">Reference proteome</keyword>
<evidence type="ECO:0000313" key="3">
    <source>
        <dbReference type="Proteomes" id="UP000297910"/>
    </source>
</evidence>
<gene>
    <name evidence="2" type="ORF">BPAE_0097g00260</name>
</gene>
<evidence type="ECO:0000313" key="2">
    <source>
        <dbReference type="EMBL" id="TGO24680.1"/>
    </source>
</evidence>
<sequence>MAVKPPSKQIDLAQASLHFAPPYSGIGIATDVITFYISIMLLCMSLKLVTSLISSAIAFSAGHQESQKRSDRSQPTLISIWLLAIFIATTTGIMFGAIALASNLVRYGLKFGAFTGIYGITTTTVILLMTIASALHHWYRWHLEGDEDAHETYSELEGDAEPPRSTQNLGYECYRMLNRVLNFRSAESSCIVWGVCATSTQVYIDLIVGLAAENIGGNPNPKAGLMTWLFWLYFGFQVLPLLSC</sequence>
<comment type="caution">
    <text evidence="2">The sequence shown here is derived from an EMBL/GenBank/DDBJ whole genome shotgun (WGS) entry which is preliminary data.</text>
</comment>
<feature type="transmembrane region" description="Helical" evidence="1">
    <location>
        <begin position="80"/>
        <end position="101"/>
    </location>
</feature>
<reference evidence="2 3" key="1">
    <citation type="submission" date="2017-12" db="EMBL/GenBank/DDBJ databases">
        <title>Comparative genomics of Botrytis spp.</title>
        <authorList>
            <person name="Valero-Jimenez C.A."/>
            <person name="Tapia P."/>
            <person name="Veloso J."/>
            <person name="Silva-Moreno E."/>
            <person name="Staats M."/>
            <person name="Valdes J.H."/>
            <person name="Van Kan J.A.L."/>
        </authorList>
    </citation>
    <scope>NUCLEOTIDE SEQUENCE [LARGE SCALE GENOMIC DNA]</scope>
    <source>
        <strain evidence="2 3">Bp0003</strain>
    </source>
</reference>
<dbReference type="Proteomes" id="UP000297910">
    <property type="component" value="Unassembled WGS sequence"/>
</dbReference>
<feature type="transmembrane region" description="Helical" evidence="1">
    <location>
        <begin position="190"/>
        <end position="211"/>
    </location>
</feature>
<accession>A0A4Z1FMA4</accession>
<name>A0A4Z1FMA4_9HELO</name>
<feature type="transmembrane region" description="Helical" evidence="1">
    <location>
        <begin position="113"/>
        <end position="135"/>
    </location>
</feature>
<keyword evidence="1" id="KW-0812">Transmembrane</keyword>
<organism evidence="2 3">
    <name type="scientific">Botrytis paeoniae</name>
    <dbReference type="NCBI Taxonomy" id="278948"/>
    <lineage>
        <taxon>Eukaryota</taxon>
        <taxon>Fungi</taxon>
        <taxon>Dikarya</taxon>
        <taxon>Ascomycota</taxon>
        <taxon>Pezizomycotina</taxon>
        <taxon>Leotiomycetes</taxon>
        <taxon>Helotiales</taxon>
        <taxon>Sclerotiniaceae</taxon>
        <taxon>Botrytis</taxon>
    </lineage>
</organism>
<keyword evidence="1" id="KW-0472">Membrane</keyword>
<dbReference type="EMBL" id="PQXI01000097">
    <property type="protein sequence ID" value="TGO24680.1"/>
    <property type="molecule type" value="Genomic_DNA"/>
</dbReference>
<feature type="transmembrane region" description="Helical" evidence="1">
    <location>
        <begin position="223"/>
        <end position="242"/>
    </location>
</feature>
<proteinExistence type="predicted"/>
<keyword evidence="1" id="KW-1133">Transmembrane helix</keyword>